<dbReference type="InterPro" id="IPR032466">
    <property type="entry name" value="Metal_Hydrolase"/>
</dbReference>
<feature type="binding site" evidence="3">
    <location>
        <position position="28"/>
    </location>
    <ligand>
        <name>a divalent metal cation</name>
        <dbReference type="ChEBI" id="CHEBI:60240"/>
        <label>1</label>
    </ligand>
</feature>
<dbReference type="PANTHER" id="PTHR46124:SF2">
    <property type="entry name" value="D-AMINOACYL-TRNA DEACYLASE"/>
    <property type="match status" value="1"/>
</dbReference>
<dbReference type="CDD" id="cd01310">
    <property type="entry name" value="TatD_DNAse"/>
    <property type="match status" value="1"/>
</dbReference>
<dbReference type="EMBL" id="PVUE01000007">
    <property type="protein sequence ID" value="PRZ41919.1"/>
    <property type="molecule type" value="Genomic_DNA"/>
</dbReference>
<feature type="binding site" evidence="3">
    <location>
        <position position="30"/>
    </location>
    <ligand>
        <name>a divalent metal cation</name>
        <dbReference type="ChEBI" id="CHEBI:60240"/>
        <label>1</label>
    </ligand>
</feature>
<keyword evidence="6" id="KW-1185">Reference proteome</keyword>
<dbReference type="SUPFAM" id="SSF51556">
    <property type="entry name" value="Metallo-dependent hydrolases"/>
    <property type="match status" value="1"/>
</dbReference>
<evidence type="ECO:0000313" key="6">
    <source>
        <dbReference type="Proteomes" id="UP000237752"/>
    </source>
</evidence>
<evidence type="ECO:0000256" key="2">
    <source>
        <dbReference type="ARBA" id="ARBA00022801"/>
    </source>
</evidence>
<dbReference type="GO" id="GO:0005829">
    <property type="term" value="C:cytosol"/>
    <property type="evidence" value="ECO:0007669"/>
    <property type="project" value="TreeGrafter"/>
</dbReference>
<feature type="binding site" evidence="3">
    <location>
        <position position="158"/>
    </location>
    <ligand>
        <name>a divalent metal cation</name>
        <dbReference type="ChEBI" id="CHEBI:60240"/>
        <label>2</label>
    </ligand>
</feature>
<evidence type="ECO:0000256" key="4">
    <source>
        <dbReference type="SAM" id="MobiDB-lite"/>
    </source>
</evidence>
<feature type="binding site" evidence="3">
    <location>
        <position position="232"/>
    </location>
    <ligand>
        <name>a divalent metal cation</name>
        <dbReference type="ChEBI" id="CHEBI:60240"/>
        <label>1</label>
    </ligand>
</feature>
<feature type="binding site" evidence="3">
    <location>
        <position position="120"/>
    </location>
    <ligand>
        <name>a divalent metal cation</name>
        <dbReference type="ChEBI" id="CHEBI:60240"/>
        <label>1</label>
    </ligand>
</feature>
<proteinExistence type="predicted"/>
<sequence length="284" mass="30798">MANKRSHGRAGDPPPLPEALPVPVVDNHTHLDIVLDAVPGTPEEALAKAASVGIDRVVQVGVDVASSRWSADLADAHPGVLAAVAVHPNEAPMLIGERFEAALAEIDELASRPRVRAVGETGMDFFRTQGSDELARQELSFRRHIDIAKRHDLALMIHDRDAHDDVFRVLAEEGAPRTVVFHCYSGDVSMAHKCAEHGYYMSFAGNSTFAKAQNLRDAATAAPRDLLLVETDAPFLTPSPYRGRPNASYLVPLTVRALAEARGEDLTELCTALSDNSERVYGPW</sequence>
<dbReference type="Gene3D" id="3.20.20.140">
    <property type="entry name" value="Metal-dependent hydrolases"/>
    <property type="match status" value="1"/>
</dbReference>
<feature type="binding site" evidence="3">
    <location>
        <position position="182"/>
    </location>
    <ligand>
        <name>a divalent metal cation</name>
        <dbReference type="ChEBI" id="CHEBI:60240"/>
        <label>2</label>
    </ligand>
</feature>
<evidence type="ECO:0000256" key="1">
    <source>
        <dbReference type="ARBA" id="ARBA00022723"/>
    </source>
</evidence>
<dbReference type="PIRSF" id="PIRSF005902">
    <property type="entry name" value="DNase_TatD"/>
    <property type="match status" value="1"/>
</dbReference>
<evidence type="ECO:0000256" key="3">
    <source>
        <dbReference type="PIRSR" id="PIRSR005902-1"/>
    </source>
</evidence>
<reference evidence="5 6" key="1">
    <citation type="submission" date="2018-03" db="EMBL/GenBank/DDBJ databases">
        <title>Genomic Encyclopedia of Archaeal and Bacterial Type Strains, Phase II (KMG-II): from individual species to whole genera.</title>
        <authorList>
            <person name="Goeker M."/>
        </authorList>
    </citation>
    <scope>NUCLEOTIDE SEQUENCE [LARGE SCALE GENOMIC DNA]</scope>
    <source>
        <strain evidence="5 6">DSM 100065</strain>
    </source>
</reference>
<keyword evidence="2" id="KW-0378">Hydrolase</keyword>
<dbReference type="Pfam" id="PF01026">
    <property type="entry name" value="TatD_DNase"/>
    <property type="match status" value="1"/>
</dbReference>
<feature type="region of interest" description="Disordered" evidence="4">
    <location>
        <begin position="1"/>
        <end position="22"/>
    </location>
</feature>
<organism evidence="5 6">
    <name type="scientific">Antricoccus suffuscus</name>
    <dbReference type="NCBI Taxonomy" id="1629062"/>
    <lineage>
        <taxon>Bacteria</taxon>
        <taxon>Bacillati</taxon>
        <taxon>Actinomycetota</taxon>
        <taxon>Actinomycetes</taxon>
        <taxon>Geodermatophilales</taxon>
        <taxon>Antricoccaceae</taxon>
        <taxon>Antricoccus</taxon>
    </lineage>
</organism>
<dbReference type="RefSeq" id="WP_106348881.1">
    <property type="nucleotide sequence ID" value="NZ_PVUE01000007.1"/>
</dbReference>
<comment type="caution">
    <text evidence="5">The sequence shown here is derived from an EMBL/GenBank/DDBJ whole genome shotgun (WGS) entry which is preliminary data.</text>
</comment>
<dbReference type="NCBIfam" id="TIGR00010">
    <property type="entry name" value="YchF/TatD family DNA exonuclease"/>
    <property type="match status" value="1"/>
</dbReference>
<keyword evidence="1 3" id="KW-0479">Metal-binding</keyword>
<evidence type="ECO:0000313" key="5">
    <source>
        <dbReference type="EMBL" id="PRZ41919.1"/>
    </source>
</evidence>
<dbReference type="GO" id="GO:0004536">
    <property type="term" value="F:DNA nuclease activity"/>
    <property type="evidence" value="ECO:0007669"/>
    <property type="project" value="InterPro"/>
</dbReference>
<dbReference type="GO" id="GO:0016788">
    <property type="term" value="F:hydrolase activity, acting on ester bonds"/>
    <property type="evidence" value="ECO:0007669"/>
    <property type="project" value="InterPro"/>
</dbReference>
<dbReference type="AlphaFoldDB" id="A0A2T0ZZY6"/>
<dbReference type="FunFam" id="3.20.20.140:FF:000005">
    <property type="entry name" value="TatD family hydrolase"/>
    <property type="match status" value="1"/>
</dbReference>
<protein>
    <submittedName>
        <fullName evidence="5">TatD DNase family protein</fullName>
    </submittedName>
</protein>
<dbReference type="InterPro" id="IPR015991">
    <property type="entry name" value="TatD/YcfH-like"/>
</dbReference>
<dbReference type="GO" id="GO:0046872">
    <property type="term" value="F:metal ion binding"/>
    <property type="evidence" value="ECO:0007669"/>
    <property type="project" value="UniProtKB-KW"/>
</dbReference>
<dbReference type="PANTHER" id="PTHR46124">
    <property type="entry name" value="D-AMINOACYL-TRNA DEACYLASE"/>
    <property type="match status" value="1"/>
</dbReference>
<accession>A0A2T0ZZY6</accession>
<dbReference type="InterPro" id="IPR001130">
    <property type="entry name" value="TatD-like"/>
</dbReference>
<name>A0A2T0ZZY6_9ACTN</name>
<gene>
    <name evidence="5" type="ORF">CLV47_10745</name>
</gene>
<dbReference type="OrthoDB" id="9810005at2"/>
<dbReference type="Proteomes" id="UP000237752">
    <property type="component" value="Unassembled WGS sequence"/>
</dbReference>